<sequence>MTRVVGYTRPIGASDDTNADAEHLRSIGPIDIYLEAPGVAAQEMLAVCIGSLVPGDELVVSSSARLSPTLTQFVSTVAELSRRGILYRSLSEPALSTASGQVASTDVLPALDSLRRELLGLRTRKGMADAAASGKRPGRPSVMTPERVALAHELRERGRSFADIGHELGVSASAVRRALL</sequence>
<evidence type="ECO:0000313" key="2">
    <source>
        <dbReference type="EMBL" id="GAA1979136.1"/>
    </source>
</evidence>
<protein>
    <recommendedName>
        <fullName evidence="1">Resolvase/invertase-type recombinase catalytic domain-containing protein</fullName>
    </recommendedName>
</protein>
<feature type="domain" description="Resolvase/invertase-type recombinase catalytic" evidence="1">
    <location>
        <begin position="4"/>
        <end position="136"/>
    </location>
</feature>
<dbReference type="InterPro" id="IPR036162">
    <property type="entry name" value="Resolvase-like_N_sf"/>
</dbReference>
<dbReference type="Pfam" id="PF00239">
    <property type="entry name" value="Resolvase"/>
    <property type="match status" value="1"/>
</dbReference>
<dbReference type="SMART" id="SM00857">
    <property type="entry name" value="Resolvase"/>
    <property type="match status" value="1"/>
</dbReference>
<evidence type="ECO:0000259" key="1">
    <source>
        <dbReference type="SMART" id="SM00857"/>
    </source>
</evidence>
<dbReference type="EMBL" id="BAAAOH010000001">
    <property type="protein sequence ID" value="GAA1979136.1"/>
    <property type="molecule type" value="Genomic_DNA"/>
</dbReference>
<reference evidence="2 3" key="1">
    <citation type="journal article" date="2019" name="Int. J. Syst. Evol. Microbiol.">
        <title>The Global Catalogue of Microorganisms (GCM) 10K type strain sequencing project: providing services to taxonomists for standard genome sequencing and annotation.</title>
        <authorList>
            <consortium name="The Broad Institute Genomics Platform"/>
            <consortium name="The Broad Institute Genome Sequencing Center for Infectious Disease"/>
            <person name="Wu L."/>
            <person name="Ma J."/>
        </authorList>
    </citation>
    <scope>NUCLEOTIDE SEQUENCE [LARGE SCALE GENOMIC DNA]</scope>
    <source>
        <strain evidence="2 3">JCM 14902</strain>
    </source>
</reference>
<accession>A0ABN2S2V2</accession>
<dbReference type="Proteomes" id="UP001500326">
    <property type="component" value="Unassembled WGS sequence"/>
</dbReference>
<evidence type="ECO:0000313" key="3">
    <source>
        <dbReference type="Proteomes" id="UP001500326"/>
    </source>
</evidence>
<dbReference type="SUPFAM" id="SSF53041">
    <property type="entry name" value="Resolvase-like"/>
    <property type="match status" value="1"/>
</dbReference>
<dbReference type="Gene3D" id="3.40.50.1390">
    <property type="entry name" value="Resolvase, N-terminal catalytic domain"/>
    <property type="match status" value="1"/>
</dbReference>
<comment type="caution">
    <text evidence="2">The sequence shown here is derived from an EMBL/GenBank/DDBJ whole genome shotgun (WGS) entry which is preliminary data.</text>
</comment>
<dbReference type="RefSeq" id="WP_344059216.1">
    <property type="nucleotide sequence ID" value="NZ_BAAAOH010000001.1"/>
</dbReference>
<name>A0ABN2S2V2_9MICO</name>
<proteinExistence type="predicted"/>
<dbReference type="Gene3D" id="1.10.10.60">
    <property type="entry name" value="Homeodomain-like"/>
    <property type="match status" value="1"/>
</dbReference>
<gene>
    <name evidence="2" type="ORF">GCM10009777_10510</name>
</gene>
<dbReference type="InterPro" id="IPR006119">
    <property type="entry name" value="Resolv_N"/>
</dbReference>
<keyword evidence="3" id="KW-1185">Reference proteome</keyword>
<organism evidence="2 3">
    <name type="scientific">Microbacterium pumilum</name>
    <dbReference type="NCBI Taxonomy" id="344165"/>
    <lineage>
        <taxon>Bacteria</taxon>
        <taxon>Bacillati</taxon>
        <taxon>Actinomycetota</taxon>
        <taxon>Actinomycetes</taxon>
        <taxon>Micrococcales</taxon>
        <taxon>Microbacteriaceae</taxon>
        <taxon>Microbacterium</taxon>
    </lineage>
</organism>